<protein>
    <submittedName>
        <fullName evidence="2">Uncharacterized protein</fullName>
    </submittedName>
</protein>
<sequence>MTTIRIRIDDQWITVISAGIGTIAGERPAPTETPIHIIGGTGPDGSWAAEYGKPDGPAIPAYAVTGLTHEEACELGRTSGQEIVYAWSYNCLAVFSCADGSCFLTGWRSGTFAEQPAGHEPATAVNGERGPAPSAEREPEKPAAAQPLHTPPTSTPRPAAPPRPQRLVADCLYPSRPLGETGDVLLSVRAWRMFGRRISRVLHVRDGRLELLSRHGKDPVETVDLGPVPDDALSTALARVPDLLTFPSEAAVEIECPDEDAERVSGLVTPIFDEFYTVEDLYEYDDDWDDEEWDKEDWNDYRAGRDRAWPREDERTYHWYGGLTAVRIHINGNLHLAAEVDDRWILVPMDPHREFPPLPMPAHHYTEDSYGFDGGSPINDSHWWTGSGNIRDNLHIAWAAWDEGGEVLIARCDRQEFDRRVSAWGYLDRPDEGVIEE</sequence>
<evidence type="ECO:0000313" key="2">
    <source>
        <dbReference type="EMBL" id="MFC0863827.1"/>
    </source>
</evidence>
<organism evidence="2 3">
    <name type="scientific">Sphaerimonospora cavernae</name>
    <dbReference type="NCBI Taxonomy" id="1740611"/>
    <lineage>
        <taxon>Bacteria</taxon>
        <taxon>Bacillati</taxon>
        <taxon>Actinomycetota</taxon>
        <taxon>Actinomycetes</taxon>
        <taxon>Streptosporangiales</taxon>
        <taxon>Streptosporangiaceae</taxon>
        <taxon>Sphaerimonospora</taxon>
    </lineage>
</organism>
<dbReference type="RefSeq" id="WP_394301964.1">
    <property type="nucleotide sequence ID" value="NZ_JBHMQT010000034.1"/>
</dbReference>
<dbReference type="Proteomes" id="UP001589870">
    <property type="component" value="Unassembled WGS sequence"/>
</dbReference>
<dbReference type="EMBL" id="JBHMQT010000034">
    <property type="protein sequence ID" value="MFC0863827.1"/>
    <property type="molecule type" value="Genomic_DNA"/>
</dbReference>
<feature type="region of interest" description="Disordered" evidence="1">
    <location>
        <begin position="114"/>
        <end position="165"/>
    </location>
</feature>
<reference evidence="2 3" key="1">
    <citation type="submission" date="2024-09" db="EMBL/GenBank/DDBJ databases">
        <authorList>
            <person name="Sun Q."/>
            <person name="Mori K."/>
        </authorList>
    </citation>
    <scope>NUCLEOTIDE SEQUENCE [LARGE SCALE GENOMIC DNA]</scope>
    <source>
        <strain evidence="2 3">TBRC 1851</strain>
    </source>
</reference>
<keyword evidence="3" id="KW-1185">Reference proteome</keyword>
<gene>
    <name evidence="2" type="ORF">ACFHYQ_16100</name>
</gene>
<accession>A0ABV6U780</accession>
<comment type="caution">
    <text evidence="2">The sequence shown here is derived from an EMBL/GenBank/DDBJ whole genome shotgun (WGS) entry which is preliminary data.</text>
</comment>
<name>A0ABV6U780_9ACTN</name>
<feature type="compositionally biased region" description="Pro residues" evidence="1">
    <location>
        <begin position="149"/>
        <end position="164"/>
    </location>
</feature>
<proteinExistence type="predicted"/>
<evidence type="ECO:0000313" key="3">
    <source>
        <dbReference type="Proteomes" id="UP001589870"/>
    </source>
</evidence>
<evidence type="ECO:0000256" key="1">
    <source>
        <dbReference type="SAM" id="MobiDB-lite"/>
    </source>
</evidence>